<comment type="caution">
    <text evidence="4">The sequence shown here is derived from an EMBL/GenBank/DDBJ whole genome shotgun (WGS) entry which is preliminary data.</text>
</comment>
<name>A0A1Y2A5L2_9PLEO</name>
<sequence>MSNSDPHSRNQVHYPKRELAELAIINYKSIREGDPVTSQKLLEASISRGFFYLDLTDDSHGRQILQDWQTVLELTKKWYDQPISSKMKHYNGLGKMGYKPAKEHAGLSSGTRDGYENIRTLRDDLFHNPSALLPYLRDNIALYTRFISELNTAAMKILSALSTDLNLPPDQRFELAHDTSKPSKTSFEVLRYSKQQNLNLNPTDQPVDGGHRQHTDIGTITLILCSQWGLQAFSPVCPTSTSPQSWQFVAPLPSHAIINIGDTLRYLSSHKLNSPIHRVVPTEELQDEDKFTSVYFLRASDDTVVRGVGGEEVRAEEWFGRKYRAYERDVGVLEGEGLSEVPTGGLGRN</sequence>
<dbReference type="EMBL" id="MCFA01000010">
    <property type="protein sequence ID" value="ORY17796.1"/>
    <property type="molecule type" value="Genomic_DNA"/>
</dbReference>
<proteinExistence type="inferred from homology"/>
<dbReference type="InterPro" id="IPR005123">
    <property type="entry name" value="Oxoglu/Fe-dep_dioxygenase_dom"/>
</dbReference>
<dbReference type="InterPro" id="IPR027443">
    <property type="entry name" value="IPNS-like_sf"/>
</dbReference>
<comment type="similarity">
    <text evidence="1 2">Belongs to the iron/ascorbate-dependent oxidoreductase family.</text>
</comment>
<dbReference type="InterPro" id="IPR044861">
    <property type="entry name" value="IPNS-like_FE2OG_OXY"/>
</dbReference>
<evidence type="ECO:0000313" key="4">
    <source>
        <dbReference type="EMBL" id="ORY17796.1"/>
    </source>
</evidence>
<evidence type="ECO:0000256" key="1">
    <source>
        <dbReference type="ARBA" id="ARBA00008056"/>
    </source>
</evidence>
<dbReference type="Gene3D" id="2.60.120.330">
    <property type="entry name" value="B-lactam Antibiotic, Isopenicillin N Synthase, Chain"/>
    <property type="match status" value="1"/>
</dbReference>
<dbReference type="GO" id="GO:0046872">
    <property type="term" value="F:metal ion binding"/>
    <property type="evidence" value="ECO:0007669"/>
    <property type="project" value="UniProtKB-KW"/>
</dbReference>
<evidence type="ECO:0000256" key="2">
    <source>
        <dbReference type="RuleBase" id="RU003682"/>
    </source>
</evidence>
<dbReference type="SUPFAM" id="SSF51197">
    <property type="entry name" value="Clavaminate synthase-like"/>
    <property type="match status" value="1"/>
</dbReference>
<gene>
    <name evidence="4" type="ORF">BCR34DRAFT_474362</name>
</gene>
<dbReference type="STRING" id="1231657.A0A1Y2A5L2"/>
<reference evidence="4 5" key="1">
    <citation type="submission" date="2016-07" db="EMBL/GenBank/DDBJ databases">
        <title>Pervasive Adenine N6-methylation of Active Genes in Fungi.</title>
        <authorList>
            <consortium name="DOE Joint Genome Institute"/>
            <person name="Mondo S.J."/>
            <person name="Dannebaum R.O."/>
            <person name="Kuo R.C."/>
            <person name="Labutti K."/>
            <person name="Haridas S."/>
            <person name="Kuo A."/>
            <person name="Salamov A."/>
            <person name="Ahrendt S.R."/>
            <person name="Lipzen A."/>
            <person name="Sullivan W."/>
            <person name="Andreopoulos W.B."/>
            <person name="Clum A."/>
            <person name="Lindquist E."/>
            <person name="Daum C."/>
            <person name="Ramamoorthy G.K."/>
            <person name="Gryganskyi A."/>
            <person name="Culley D."/>
            <person name="Magnuson J.K."/>
            <person name="James T.Y."/>
            <person name="O'Malley M.A."/>
            <person name="Stajich J.E."/>
            <person name="Spatafora J.W."/>
            <person name="Visel A."/>
            <person name="Grigoriev I.V."/>
        </authorList>
    </citation>
    <scope>NUCLEOTIDE SEQUENCE [LARGE SCALE GENOMIC DNA]</scope>
    <source>
        <strain evidence="4 5">CBS 115471</strain>
    </source>
</reference>
<dbReference type="InterPro" id="IPR050231">
    <property type="entry name" value="Iron_ascorbate_oxido_reductase"/>
</dbReference>
<evidence type="ECO:0000259" key="3">
    <source>
        <dbReference type="PROSITE" id="PS51471"/>
    </source>
</evidence>
<keyword evidence="2" id="KW-0560">Oxidoreductase</keyword>
<dbReference type="OrthoDB" id="288590at2759"/>
<keyword evidence="2" id="KW-0479">Metal-binding</keyword>
<evidence type="ECO:0000313" key="5">
    <source>
        <dbReference type="Proteomes" id="UP000193144"/>
    </source>
</evidence>
<accession>A0A1Y2A5L2</accession>
<dbReference type="GO" id="GO:0016491">
    <property type="term" value="F:oxidoreductase activity"/>
    <property type="evidence" value="ECO:0007669"/>
    <property type="project" value="UniProtKB-KW"/>
</dbReference>
<feature type="domain" description="Fe2OG dioxygenase" evidence="3">
    <location>
        <begin position="186"/>
        <end position="299"/>
    </location>
</feature>
<dbReference type="AlphaFoldDB" id="A0A1Y2A5L2"/>
<protein>
    <recommendedName>
        <fullName evidence="3">Fe2OG dioxygenase domain-containing protein</fullName>
    </recommendedName>
</protein>
<keyword evidence="5" id="KW-1185">Reference proteome</keyword>
<dbReference type="PROSITE" id="PS51471">
    <property type="entry name" value="FE2OG_OXY"/>
    <property type="match status" value="1"/>
</dbReference>
<keyword evidence="2" id="KW-0408">Iron</keyword>
<dbReference type="PANTHER" id="PTHR47990">
    <property type="entry name" value="2-OXOGLUTARATE (2OG) AND FE(II)-DEPENDENT OXYGENASE SUPERFAMILY PROTEIN-RELATED"/>
    <property type="match status" value="1"/>
</dbReference>
<organism evidence="4 5">
    <name type="scientific">Clohesyomyces aquaticus</name>
    <dbReference type="NCBI Taxonomy" id="1231657"/>
    <lineage>
        <taxon>Eukaryota</taxon>
        <taxon>Fungi</taxon>
        <taxon>Dikarya</taxon>
        <taxon>Ascomycota</taxon>
        <taxon>Pezizomycotina</taxon>
        <taxon>Dothideomycetes</taxon>
        <taxon>Pleosporomycetidae</taxon>
        <taxon>Pleosporales</taxon>
        <taxon>Lindgomycetaceae</taxon>
        <taxon>Clohesyomyces</taxon>
    </lineage>
</organism>
<dbReference type="Proteomes" id="UP000193144">
    <property type="component" value="Unassembled WGS sequence"/>
</dbReference>
<dbReference type="Pfam" id="PF03171">
    <property type="entry name" value="2OG-FeII_Oxy"/>
    <property type="match status" value="1"/>
</dbReference>